<evidence type="ECO:0000313" key="3">
    <source>
        <dbReference type="EMBL" id="MBE1565928.1"/>
    </source>
</evidence>
<proteinExistence type="predicted"/>
<gene>
    <name evidence="3" type="ORF">H4W81_008707</name>
</gene>
<dbReference type="InterPro" id="IPR052026">
    <property type="entry name" value="ExeA_AAA_ATPase_DNA-bind"/>
</dbReference>
<dbReference type="Proteomes" id="UP000661607">
    <property type="component" value="Unassembled WGS sequence"/>
</dbReference>
<dbReference type="RefSeq" id="WP_225959061.1">
    <property type="nucleotide sequence ID" value="NZ_BAAASY010000010.1"/>
</dbReference>
<feature type="region of interest" description="Disordered" evidence="1">
    <location>
        <begin position="190"/>
        <end position="225"/>
    </location>
</feature>
<dbReference type="SUPFAM" id="SSF52540">
    <property type="entry name" value="P-loop containing nucleoside triphosphate hydrolases"/>
    <property type="match status" value="1"/>
</dbReference>
<dbReference type="EMBL" id="JADBEF010000001">
    <property type="protein sequence ID" value="MBE1565928.1"/>
    <property type="molecule type" value="Genomic_DNA"/>
</dbReference>
<dbReference type="Pfam" id="PF13401">
    <property type="entry name" value="AAA_22"/>
    <property type="match status" value="1"/>
</dbReference>
<name>A0ABR9KV66_9ACTN</name>
<dbReference type="InterPro" id="IPR027417">
    <property type="entry name" value="P-loop_NTPase"/>
</dbReference>
<evidence type="ECO:0000259" key="2">
    <source>
        <dbReference type="Pfam" id="PF13401"/>
    </source>
</evidence>
<evidence type="ECO:0000313" key="4">
    <source>
        <dbReference type="Proteomes" id="UP000661607"/>
    </source>
</evidence>
<protein>
    <recommendedName>
        <fullName evidence="2">ORC1/DEAH AAA+ ATPase domain-containing protein</fullName>
    </recommendedName>
</protein>
<dbReference type="InterPro" id="IPR049945">
    <property type="entry name" value="AAA_22"/>
</dbReference>
<dbReference type="PANTHER" id="PTHR35894">
    <property type="entry name" value="GENERAL SECRETION PATHWAY PROTEIN A-RELATED"/>
    <property type="match status" value="1"/>
</dbReference>
<evidence type="ECO:0000256" key="1">
    <source>
        <dbReference type="SAM" id="MobiDB-lite"/>
    </source>
</evidence>
<feature type="domain" description="ORC1/DEAH AAA+ ATPase" evidence="2">
    <location>
        <begin position="32"/>
        <end position="157"/>
    </location>
</feature>
<accession>A0ABR9KV66</accession>
<dbReference type="Gene3D" id="3.40.50.300">
    <property type="entry name" value="P-loop containing nucleotide triphosphate hydrolases"/>
    <property type="match status" value="1"/>
</dbReference>
<keyword evidence="4" id="KW-1185">Reference proteome</keyword>
<dbReference type="PANTHER" id="PTHR35894:SF1">
    <property type="entry name" value="PHOSPHORIBULOKINASE _ URIDINE KINASE FAMILY"/>
    <property type="match status" value="1"/>
</dbReference>
<comment type="caution">
    <text evidence="3">The sequence shown here is derived from an EMBL/GenBank/DDBJ whole genome shotgun (WGS) entry which is preliminary data.</text>
</comment>
<reference evidence="3 4" key="1">
    <citation type="submission" date="2020-10" db="EMBL/GenBank/DDBJ databases">
        <title>Sequencing the genomes of 1000 actinobacteria strains.</title>
        <authorList>
            <person name="Klenk H.-P."/>
        </authorList>
    </citation>
    <scope>NUCLEOTIDE SEQUENCE [LARGE SCALE GENOMIC DNA]</scope>
    <source>
        <strain evidence="3 4">DSM 43748</strain>
    </source>
</reference>
<feature type="compositionally biased region" description="Basic residues" evidence="1">
    <location>
        <begin position="200"/>
        <end position="216"/>
    </location>
</feature>
<organism evidence="3 4">
    <name type="scientific">Nonomuraea africana</name>
    <dbReference type="NCBI Taxonomy" id="46171"/>
    <lineage>
        <taxon>Bacteria</taxon>
        <taxon>Bacillati</taxon>
        <taxon>Actinomycetota</taxon>
        <taxon>Actinomycetes</taxon>
        <taxon>Streptosporangiales</taxon>
        <taxon>Streptosporangiaceae</taxon>
        <taxon>Nonomuraea</taxon>
    </lineage>
</organism>
<sequence length="273" mass="29417">MPRHFAGLHGAATLPTNHFQLVGRIIGDLVDHQATGVVHGPAGTGKTYAVEAALETLRDGTAAGTATTIATVNLAFPSRPTMRLVADELLRALTGSKAPSSRSRFYLTAALIDLLTAAPRLVVIDEAQRLTGDCIELLRHLHDHPDTRFALLYVGGDGGWEVLSREPMLRSRVFRRLPFQAIKHLHPVGELRGQVGGGHPKGKPRLARAGQRHQPRTLHQPPGLGHLALPSWSSRRVDCPRRASVGQGTSPPCARVEDLYEVCGQAINGEAQS</sequence>